<keyword evidence="3" id="KW-1185">Reference proteome</keyword>
<dbReference type="EMBL" id="FNLL01000001">
    <property type="protein sequence ID" value="SDT84362.1"/>
    <property type="molecule type" value="Genomic_DNA"/>
</dbReference>
<proteinExistence type="predicted"/>
<dbReference type="Pfam" id="PF01136">
    <property type="entry name" value="Peptidase_U32"/>
    <property type="match status" value="2"/>
</dbReference>
<name>A0A1H2DN81_9BACT</name>
<sequence>MKNKFELLAPGGDIDSIKAAILAGADAVYCGLIKFNARNRAANINFEDLNGILNLAHKHNCKVFLTLNIIILESEIPALVRLLNKVVNTKIDGVIVQDSGLFYLLSKYFKDLEIHASTQCTTHNKGQILFLNKLAAARVNLSRELNIDEIKELTPIARENNISIEVFVHGSYCISFSGLCYISSILGGNSGNRGRCSQPCRDRYMTTPAGKDFPLNLKDNSAYFDLKGLYDAGVDSLKIEGRIKKFHYVYTVVNCWKKQILNFYDHGGVDNAYNADNTDDAATNTDNTKNLTSDNIDLYKVFNRDFSNAYLKGDINKHMFIDNPRDNSAKHLFEIKKKSKSCSATNSMEKIKQELYDEKTKIITTVKDRIKDLSIAKTPLTISISGKTNAPLKISAKTPETSFAVFSKNNLINADKHTIEHSAIEKRFKSLNNTKFYIEQIDLKNLQKDLFIPFQELTSMKNEIAFLLNGSKPIVAPIKVPVLNKQSKLKTKPSLCVLISSPKDLYLCNTTSADIYYKLPDCLENKIAELIELFQKNKNLIAWFPPVLIGKSYTAAVEFLKQVQPKLIVTNNTGIAYKAYENKIAWIAGPYLNNTNSFSLLCIKEKFNCCGSFISNEINKNQIKRIVSPDDFKLYYSIYHPILLLTSRQCLFHQTIGCKKNKIDDECIQECNKSCSITNLKKVCFLIDKKKGDYHCMYNNINFLNTDIITDLPDLFSGFFIDLRDIKTGTKIDTMDMDKSGIVRLFENLINGSPDSRPDSKPDSKKELKQIIHPSTNAQYKTGI</sequence>
<dbReference type="PANTHER" id="PTHR30217:SF10">
    <property type="entry name" value="23S RRNA 5-HYDROXYCYTIDINE C2501 SYNTHASE"/>
    <property type="match status" value="1"/>
</dbReference>
<keyword evidence="2" id="KW-0645">Protease</keyword>
<dbReference type="Pfam" id="PF12392">
    <property type="entry name" value="DUF3656"/>
    <property type="match status" value="1"/>
</dbReference>
<dbReference type="GO" id="GO:0006508">
    <property type="term" value="P:proteolysis"/>
    <property type="evidence" value="ECO:0007669"/>
    <property type="project" value="UniProtKB-KW"/>
</dbReference>
<dbReference type="InterPro" id="IPR020988">
    <property type="entry name" value="Pept_U32_collagenase"/>
</dbReference>
<feature type="domain" description="Peptidase U32 collagenase" evidence="1">
    <location>
        <begin position="367"/>
        <end position="464"/>
    </location>
</feature>
<reference evidence="3" key="1">
    <citation type="submission" date="2016-10" db="EMBL/GenBank/DDBJ databases">
        <authorList>
            <person name="Varghese N."/>
            <person name="Submissions S."/>
        </authorList>
    </citation>
    <scope>NUCLEOTIDE SEQUENCE [LARGE SCALE GENOMIC DNA]</scope>
    <source>
        <strain evidence="3">DSM 3384</strain>
    </source>
</reference>
<dbReference type="InterPro" id="IPR001539">
    <property type="entry name" value="Peptidase_U32"/>
</dbReference>
<dbReference type="AlphaFoldDB" id="A0A1H2DN81"/>
<gene>
    <name evidence="2" type="ORF">SAMN04487931_101215</name>
</gene>
<organism evidence="2 3">
    <name type="scientific">Desulfobacula phenolica</name>
    <dbReference type="NCBI Taxonomy" id="90732"/>
    <lineage>
        <taxon>Bacteria</taxon>
        <taxon>Pseudomonadati</taxon>
        <taxon>Thermodesulfobacteriota</taxon>
        <taxon>Desulfobacteria</taxon>
        <taxon>Desulfobacterales</taxon>
        <taxon>Desulfobacteraceae</taxon>
        <taxon>Desulfobacula</taxon>
    </lineage>
</organism>
<dbReference type="GO" id="GO:0008233">
    <property type="term" value="F:peptidase activity"/>
    <property type="evidence" value="ECO:0007669"/>
    <property type="project" value="UniProtKB-KW"/>
</dbReference>
<dbReference type="RefSeq" id="WP_092230076.1">
    <property type="nucleotide sequence ID" value="NZ_FNLL01000001.1"/>
</dbReference>
<protein>
    <submittedName>
        <fullName evidence="2">Putative protease</fullName>
    </submittedName>
</protein>
<evidence type="ECO:0000313" key="2">
    <source>
        <dbReference type="EMBL" id="SDT84362.1"/>
    </source>
</evidence>
<dbReference type="Proteomes" id="UP000199608">
    <property type="component" value="Unassembled WGS sequence"/>
</dbReference>
<dbReference type="PANTHER" id="PTHR30217">
    <property type="entry name" value="PEPTIDASE U32 FAMILY"/>
    <property type="match status" value="1"/>
</dbReference>
<evidence type="ECO:0000259" key="1">
    <source>
        <dbReference type="Pfam" id="PF12392"/>
    </source>
</evidence>
<keyword evidence="2" id="KW-0378">Hydrolase</keyword>
<accession>A0A1H2DN81</accession>
<evidence type="ECO:0000313" key="3">
    <source>
        <dbReference type="Proteomes" id="UP000199608"/>
    </source>
</evidence>
<dbReference type="InterPro" id="IPR051454">
    <property type="entry name" value="RNA/ubiquinone_mod_enzymes"/>
</dbReference>